<dbReference type="EMBL" id="JADKPV010000001">
    <property type="protein sequence ID" value="MBF4500909.1"/>
    <property type="molecule type" value="Genomic_DNA"/>
</dbReference>
<dbReference type="PANTHER" id="PTHR36178">
    <property type="entry name" value="SLR0625 PROTEIN"/>
    <property type="match status" value="1"/>
</dbReference>
<dbReference type="GO" id="GO:0016020">
    <property type="term" value="C:membrane"/>
    <property type="evidence" value="ECO:0007669"/>
    <property type="project" value="InterPro"/>
</dbReference>
<dbReference type="PANTHER" id="PTHR36178:SF1">
    <property type="entry name" value="SODIUM_GLUTAMATE SYMPORTER"/>
    <property type="match status" value="1"/>
</dbReference>
<feature type="transmembrane region" description="Helical" evidence="1">
    <location>
        <begin position="72"/>
        <end position="93"/>
    </location>
</feature>
<evidence type="ECO:0000313" key="3">
    <source>
        <dbReference type="Proteomes" id="UP000622653"/>
    </source>
</evidence>
<dbReference type="InterPro" id="IPR004445">
    <property type="entry name" value="GltS"/>
</dbReference>
<evidence type="ECO:0000256" key="1">
    <source>
        <dbReference type="SAM" id="Phobius"/>
    </source>
</evidence>
<feature type="transmembrane region" description="Helical" evidence="1">
    <location>
        <begin position="12"/>
        <end position="30"/>
    </location>
</feature>
<comment type="caution">
    <text evidence="2">The sequence shown here is derived from an EMBL/GenBank/DDBJ whole genome shotgun (WGS) entry which is preliminary data.</text>
</comment>
<dbReference type="GO" id="GO:0015813">
    <property type="term" value="P:L-glutamate transmembrane transport"/>
    <property type="evidence" value="ECO:0007669"/>
    <property type="project" value="InterPro"/>
</dbReference>
<protein>
    <recommendedName>
        <fullName evidence="4">Sodium/glutamate symporter</fullName>
    </recommendedName>
</protein>
<keyword evidence="3" id="KW-1185">Reference proteome</keyword>
<evidence type="ECO:0008006" key="4">
    <source>
        <dbReference type="Google" id="ProtNLM"/>
    </source>
</evidence>
<dbReference type="Proteomes" id="UP000622653">
    <property type="component" value="Unassembled WGS sequence"/>
</dbReference>
<feature type="transmembrane region" description="Helical" evidence="1">
    <location>
        <begin position="42"/>
        <end position="60"/>
    </location>
</feature>
<dbReference type="AlphaFoldDB" id="A0A8J7G9Z2"/>
<name>A0A8J7G9Z2_9BACL</name>
<feature type="transmembrane region" description="Helical" evidence="1">
    <location>
        <begin position="410"/>
        <end position="431"/>
    </location>
</feature>
<dbReference type="RefSeq" id="WP_194562320.1">
    <property type="nucleotide sequence ID" value="NZ_JADKPV010000001.1"/>
</dbReference>
<sequence>MDLVALKYMLEQLFFTFIFISALLLVGTLLRAKVKAFQKLFLPASVIGGFIGLLLGPIVLKQYALLPIREDWIAIASILPGLLIIPVVASVPLGLKKAQKRIGEKQGSKPIYTFLLILVIIGGLQNLFSLFVAFIFRKTSLPDLYPTFGTEVSAGFTGGHGTAGVVGSLLQSMDQSYWNTAQGVTTTTATVGLIGGLLLGIFLINIAARKGYTEFIQANDRTSLTLNTGILKTEERTSAGVETTDASSIDSYGFHLALILAVSGLAFVVTALLKAAQIPLLSLIPEWAYAIILMYIVWGMMQKMKLAHLVDSTTKSKIASVFTEFAIVAAIISLPIEALFTYLLPLLIMVFGTLLLTVVTVLYVSKKYFDTYWFEKSMAILGTCTGVFLTGILLLKMVDPKLKSPVLNDYSIAYSMNSVIGFILFPLSFGLLVNSGVGVGIAFYAILLVITIGLLVFSRRKQERTI</sequence>
<keyword evidence="1" id="KW-0812">Transmembrane</keyword>
<feature type="transmembrane region" description="Helical" evidence="1">
    <location>
        <begin position="377"/>
        <end position="398"/>
    </location>
</feature>
<feature type="transmembrane region" description="Helical" evidence="1">
    <location>
        <begin position="114"/>
        <end position="136"/>
    </location>
</feature>
<keyword evidence="1" id="KW-0472">Membrane</keyword>
<keyword evidence="1" id="KW-1133">Transmembrane helix</keyword>
<dbReference type="GO" id="GO:0015501">
    <property type="term" value="F:glutamate:sodium symporter activity"/>
    <property type="evidence" value="ECO:0007669"/>
    <property type="project" value="InterPro"/>
</dbReference>
<organism evidence="2 3">
    <name type="scientific">Savagea serpentis</name>
    <dbReference type="NCBI Taxonomy" id="2785297"/>
    <lineage>
        <taxon>Bacteria</taxon>
        <taxon>Bacillati</taxon>
        <taxon>Bacillota</taxon>
        <taxon>Bacilli</taxon>
        <taxon>Bacillales</taxon>
        <taxon>Caryophanaceae</taxon>
        <taxon>Savagea</taxon>
    </lineage>
</organism>
<feature type="transmembrane region" description="Helical" evidence="1">
    <location>
        <begin position="318"/>
        <end position="336"/>
    </location>
</feature>
<feature type="transmembrane region" description="Helical" evidence="1">
    <location>
        <begin position="252"/>
        <end position="273"/>
    </location>
</feature>
<proteinExistence type="predicted"/>
<gene>
    <name evidence="2" type="ORF">IRY55_05970</name>
</gene>
<reference evidence="2" key="1">
    <citation type="submission" date="2020-11" db="EMBL/GenBank/DDBJ databases">
        <title>Multidrug resistant novel bacterium Savagea serpentis sp. nov., isolated from the scats of a vine snake (Ahaetulla nasuta).</title>
        <authorList>
            <person name="Venkata Ramana V."/>
            <person name="Vikas Patil S."/>
            <person name="Yogita Lugani V."/>
        </authorList>
    </citation>
    <scope>NUCLEOTIDE SEQUENCE</scope>
    <source>
        <strain evidence="2">SN6</strain>
    </source>
</reference>
<feature type="transmembrane region" description="Helical" evidence="1">
    <location>
        <begin position="280"/>
        <end position="298"/>
    </location>
</feature>
<feature type="transmembrane region" description="Helical" evidence="1">
    <location>
        <begin position="343"/>
        <end position="365"/>
    </location>
</feature>
<accession>A0A8J7G9Z2</accession>
<feature type="transmembrane region" description="Helical" evidence="1">
    <location>
        <begin position="437"/>
        <end position="457"/>
    </location>
</feature>
<evidence type="ECO:0000313" key="2">
    <source>
        <dbReference type="EMBL" id="MBF4500909.1"/>
    </source>
</evidence>